<keyword evidence="6 8" id="KW-0067">ATP-binding</keyword>
<evidence type="ECO:0000256" key="5">
    <source>
        <dbReference type="ARBA" id="ARBA00022755"/>
    </source>
</evidence>
<dbReference type="OrthoDB" id="9804625at2"/>
<keyword evidence="7 8" id="KW-0460">Magnesium</keyword>
<dbReference type="Gene3D" id="3.30.1490.20">
    <property type="entry name" value="ATP-grasp fold, A domain"/>
    <property type="match status" value="1"/>
</dbReference>
<dbReference type="InterPro" id="IPR011761">
    <property type="entry name" value="ATP-grasp"/>
</dbReference>
<feature type="binding site" evidence="8">
    <location>
        <position position="91"/>
    </location>
    <ligand>
        <name>N(1)-(5-phospho-beta-D-ribosyl)glycinamide</name>
        <dbReference type="ChEBI" id="CHEBI:143788"/>
    </ligand>
</feature>
<dbReference type="HAMAP" id="MF_01643">
    <property type="entry name" value="PurT"/>
    <property type="match status" value="1"/>
</dbReference>
<dbReference type="InterPro" id="IPR013815">
    <property type="entry name" value="ATP_grasp_subdomain_1"/>
</dbReference>
<feature type="binding site" evidence="8">
    <location>
        <begin position="378"/>
        <end position="379"/>
    </location>
    <ligand>
        <name>N(1)-(5-phospho-beta-D-ribosyl)glycinamide</name>
        <dbReference type="ChEBI" id="CHEBI:143788"/>
    </ligand>
</feature>
<feature type="domain" description="ATP-grasp" evidence="9">
    <location>
        <begin position="129"/>
        <end position="324"/>
    </location>
</feature>
<evidence type="ECO:0000256" key="1">
    <source>
        <dbReference type="ARBA" id="ARBA00011738"/>
    </source>
</evidence>
<dbReference type="GO" id="GO:0005524">
    <property type="term" value="F:ATP binding"/>
    <property type="evidence" value="ECO:0007669"/>
    <property type="project" value="UniProtKB-UniRule"/>
</dbReference>
<dbReference type="Proteomes" id="UP000054903">
    <property type="component" value="Unassembled WGS sequence"/>
</dbReference>
<keyword evidence="5 8" id="KW-0658">Purine biosynthesis</keyword>
<feature type="binding site" evidence="8">
    <location>
        <position position="213"/>
    </location>
    <ligand>
        <name>ATP</name>
        <dbReference type="ChEBI" id="CHEBI:30616"/>
    </ligand>
</feature>
<dbReference type="SUPFAM" id="SSF56059">
    <property type="entry name" value="Glutathione synthetase ATP-binding domain-like"/>
    <property type="match status" value="1"/>
</dbReference>
<keyword evidence="4 8" id="KW-0547">Nucleotide-binding</keyword>
<dbReference type="NCBIfam" id="NF006766">
    <property type="entry name" value="PRK09288.1"/>
    <property type="match status" value="1"/>
</dbReference>
<dbReference type="Pfam" id="PF22660">
    <property type="entry name" value="RS_preATP-grasp-like"/>
    <property type="match status" value="1"/>
</dbReference>
<reference evidence="10" key="1">
    <citation type="submission" date="2016-01" db="EMBL/GenBank/DDBJ databases">
        <authorList>
            <person name="Peeters C."/>
        </authorList>
    </citation>
    <scope>NUCLEOTIDE SEQUENCE</scope>
    <source>
        <strain evidence="10">LMG 29320</strain>
    </source>
</reference>
<feature type="binding site" evidence="8">
    <location>
        <begin position="205"/>
        <end position="208"/>
    </location>
    <ligand>
        <name>ATP</name>
        <dbReference type="ChEBI" id="CHEBI:30616"/>
    </ligand>
</feature>
<dbReference type="Pfam" id="PF21244">
    <property type="entry name" value="PurT_C"/>
    <property type="match status" value="1"/>
</dbReference>
<name>A0A158C4Y2_9BURK</name>
<comment type="catalytic activity">
    <reaction evidence="8">
        <text>N(1)-(5-phospho-beta-D-ribosyl)glycinamide + formate + ATP = N(2)-formyl-N(1)-(5-phospho-beta-D-ribosyl)glycinamide + ADP + phosphate + H(+)</text>
        <dbReference type="Rhea" id="RHEA:24829"/>
        <dbReference type="ChEBI" id="CHEBI:15378"/>
        <dbReference type="ChEBI" id="CHEBI:15740"/>
        <dbReference type="ChEBI" id="CHEBI:30616"/>
        <dbReference type="ChEBI" id="CHEBI:43474"/>
        <dbReference type="ChEBI" id="CHEBI:143788"/>
        <dbReference type="ChEBI" id="CHEBI:147286"/>
        <dbReference type="ChEBI" id="CHEBI:456216"/>
        <dbReference type="EC" id="6.3.1.21"/>
    </reaction>
</comment>
<feature type="binding site" evidence="8">
    <location>
        <begin position="31"/>
        <end position="32"/>
    </location>
    <ligand>
        <name>N(1)-(5-phospho-beta-D-ribosyl)glycinamide</name>
        <dbReference type="ChEBI" id="CHEBI:143788"/>
    </ligand>
</feature>
<comment type="similarity">
    <text evidence="8">Belongs to the PurK/PurT family.</text>
</comment>
<dbReference type="UniPathway" id="UPA00074">
    <property type="reaction ID" value="UER00127"/>
</dbReference>
<dbReference type="FunFam" id="3.30.1490.20:FF:000013">
    <property type="entry name" value="Formate-dependent phosphoribosylglycinamide formyltransferase"/>
    <property type="match status" value="1"/>
</dbReference>
<comment type="function">
    <text evidence="8">Involved in the de novo purine biosynthesis. Catalyzes the transfer of formate to 5-phospho-ribosyl-glycinamide (GAR), producing 5-phospho-ribosyl-N-formylglycinamide (FGAR). Formate is provided by PurU via hydrolysis of 10-formyl-tetrahydrofolate.</text>
</comment>
<evidence type="ECO:0000256" key="2">
    <source>
        <dbReference type="ARBA" id="ARBA00022598"/>
    </source>
</evidence>
<accession>A0A158C4Y2</accession>
<dbReference type="InterPro" id="IPR016185">
    <property type="entry name" value="PreATP-grasp_dom_sf"/>
</dbReference>
<feature type="binding site" evidence="8">
    <location>
        <position position="302"/>
    </location>
    <ligand>
        <name>N(1)-(5-phospho-beta-D-ribosyl)glycinamide</name>
        <dbReference type="ChEBI" id="CHEBI:143788"/>
    </ligand>
</feature>
<dbReference type="InterPro" id="IPR048740">
    <property type="entry name" value="PurT_C"/>
</dbReference>
<dbReference type="GO" id="GO:0000287">
    <property type="term" value="F:magnesium ion binding"/>
    <property type="evidence" value="ECO:0007669"/>
    <property type="project" value="UniProtKB-UniRule"/>
</dbReference>
<comment type="caution">
    <text evidence="10">The sequence shown here is derived from an EMBL/GenBank/DDBJ whole genome shotgun (WGS) entry which is preliminary data.</text>
</comment>
<protein>
    <recommendedName>
        <fullName evidence="8">Formate-dependent phosphoribosylglycinamide formyltransferase</fullName>
        <ecNumber evidence="8">6.3.1.21</ecNumber>
    </recommendedName>
    <alternativeName>
        <fullName evidence="8">5'-phosphoribosylglycinamide transformylase 2</fullName>
    </alternativeName>
    <alternativeName>
        <fullName evidence="8">Formate-dependent GAR transformylase</fullName>
    </alternativeName>
    <alternativeName>
        <fullName evidence="8">GAR transformylase 2</fullName>
        <shortName evidence="8">GART 2</shortName>
    </alternativeName>
    <alternativeName>
        <fullName evidence="8">Non-folate glycinamide ribonucleotide transformylase</fullName>
    </alternativeName>
    <alternativeName>
        <fullName evidence="8">Phosphoribosylglycinamide formyltransferase 2</fullName>
    </alternativeName>
</protein>
<feature type="binding site" evidence="8">
    <location>
        <position position="165"/>
    </location>
    <ligand>
        <name>ATP</name>
        <dbReference type="ChEBI" id="CHEBI:30616"/>
    </ligand>
</feature>
<dbReference type="InterPro" id="IPR011054">
    <property type="entry name" value="Rudment_hybrid_motif"/>
</dbReference>
<feature type="binding site" evidence="8">
    <location>
        <position position="371"/>
    </location>
    <ligand>
        <name>N(1)-(5-phospho-beta-D-ribosyl)glycinamide</name>
        <dbReference type="ChEBI" id="CHEBI:143788"/>
    </ligand>
</feature>
<feature type="binding site" evidence="8">
    <location>
        <position position="283"/>
    </location>
    <ligand>
        <name>Mg(2+)</name>
        <dbReference type="ChEBI" id="CHEBI:18420"/>
    </ligand>
</feature>
<keyword evidence="11" id="KW-1185">Reference proteome</keyword>
<dbReference type="NCBIfam" id="TIGR01142">
    <property type="entry name" value="purT"/>
    <property type="match status" value="1"/>
</dbReference>
<organism evidence="10 11">
    <name type="scientific">Caballeronia fortuita</name>
    <dbReference type="NCBI Taxonomy" id="1777138"/>
    <lineage>
        <taxon>Bacteria</taxon>
        <taxon>Pseudomonadati</taxon>
        <taxon>Pseudomonadota</taxon>
        <taxon>Betaproteobacteria</taxon>
        <taxon>Burkholderiales</taxon>
        <taxon>Burkholderiaceae</taxon>
        <taxon>Caballeronia</taxon>
    </lineage>
</organism>
<dbReference type="InterPro" id="IPR054350">
    <property type="entry name" value="PurT/PurK_preATP-grasp"/>
</dbReference>
<dbReference type="PANTHER" id="PTHR43055">
    <property type="entry name" value="FORMATE-DEPENDENT PHOSPHORIBOSYLGLYCINAMIDE FORMYLTRANSFERASE"/>
    <property type="match status" value="1"/>
</dbReference>
<dbReference type="STRING" id="1777138.AWB77_03585"/>
<feature type="binding site" evidence="8">
    <location>
        <begin position="170"/>
        <end position="175"/>
    </location>
    <ligand>
        <name>ATP</name>
        <dbReference type="ChEBI" id="CHEBI:30616"/>
    </ligand>
</feature>
<dbReference type="GO" id="GO:0043815">
    <property type="term" value="F:phosphoribosylglycinamide formyltransferase 2 activity"/>
    <property type="evidence" value="ECO:0007669"/>
    <property type="project" value="UniProtKB-UniRule"/>
</dbReference>
<sequence>MQTDPLRAGATRIGTPLSPDATRVMLLGAGELGKEVIIALQRLGVEVTAVDRYANAPGHQVAHRAHVIDMTDAAALRALVEKEAPHLIVPEIEAIATDALADIEAAGVSTVIPTARATQLTMNREGIRRLAAEELGLPTSPYAFAQSLDEMKAAIAAIGFPCVVKPVMSSSGKGQSVLKRDTDIEPAWNHAMAGGRVNHGRVIVEGFIDFEYEITQLTVRAADPASGATQTYFCDPIGHVQVAGDYVESWQPQAMSPAALAKSRDVAAKVVTALGGRGLFGVELFVRGNDVWFSEVSPRPHDTGLVTLATQRFSEFELHARAILGLPVDTALRAPGASAVIYGGLDEAGIAFEGVAEALAVPGADLRLFGKPESFVKRRMGVALATGADTDEARERAKLAASKVRPVSAR</sequence>
<comment type="subunit">
    <text evidence="1 8">Homodimer.</text>
</comment>
<dbReference type="Gene3D" id="3.30.470.20">
    <property type="entry name" value="ATP-grasp fold, B domain"/>
    <property type="match status" value="1"/>
</dbReference>
<evidence type="ECO:0000313" key="11">
    <source>
        <dbReference type="Proteomes" id="UP000054903"/>
    </source>
</evidence>
<dbReference type="Gene3D" id="3.40.50.20">
    <property type="match status" value="1"/>
</dbReference>
<proteinExistence type="inferred from homology"/>
<feature type="binding site" evidence="8">
    <location>
        <position position="124"/>
    </location>
    <ligand>
        <name>ATP</name>
        <dbReference type="ChEBI" id="CHEBI:30616"/>
    </ligand>
</feature>
<evidence type="ECO:0000313" key="10">
    <source>
        <dbReference type="EMBL" id="SAK76597.1"/>
    </source>
</evidence>
<dbReference type="Pfam" id="PF02222">
    <property type="entry name" value="ATP-grasp"/>
    <property type="match status" value="1"/>
</dbReference>
<gene>
    <name evidence="8" type="primary">purT</name>
    <name evidence="10" type="ORF">AWB77_03585</name>
</gene>
<dbReference type="GO" id="GO:0006189">
    <property type="term" value="P:'de novo' IMP biosynthetic process"/>
    <property type="evidence" value="ECO:0007669"/>
    <property type="project" value="UniProtKB-UniRule"/>
</dbReference>
<evidence type="ECO:0000256" key="3">
    <source>
        <dbReference type="ARBA" id="ARBA00022723"/>
    </source>
</evidence>
<dbReference type="FunFam" id="3.40.50.20:FF:000007">
    <property type="entry name" value="Formate-dependent phosphoribosylglycinamide formyltransferase"/>
    <property type="match status" value="1"/>
</dbReference>
<dbReference type="RefSeq" id="WP_061135734.1">
    <property type="nucleotide sequence ID" value="NZ_FCNX02000008.1"/>
</dbReference>
<dbReference type="PROSITE" id="PS50975">
    <property type="entry name" value="ATP_GRASP"/>
    <property type="match status" value="1"/>
</dbReference>
<dbReference type="GO" id="GO:0005829">
    <property type="term" value="C:cytosol"/>
    <property type="evidence" value="ECO:0007669"/>
    <property type="project" value="TreeGrafter"/>
</dbReference>
<dbReference type="SUPFAM" id="SSF52440">
    <property type="entry name" value="PreATP-grasp domain"/>
    <property type="match status" value="1"/>
</dbReference>
<dbReference type="InterPro" id="IPR005862">
    <property type="entry name" value="PurT"/>
</dbReference>
<dbReference type="AlphaFoldDB" id="A0A158C4Y2"/>
<dbReference type="GO" id="GO:0004644">
    <property type="term" value="F:phosphoribosylglycinamide formyltransferase activity"/>
    <property type="evidence" value="ECO:0007669"/>
    <property type="project" value="UniProtKB-UniRule"/>
</dbReference>
<dbReference type="SUPFAM" id="SSF51246">
    <property type="entry name" value="Rudiment single hybrid motif"/>
    <property type="match status" value="1"/>
</dbReference>
<evidence type="ECO:0000256" key="6">
    <source>
        <dbReference type="ARBA" id="ARBA00022840"/>
    </source>
</evidence>
<evidence type="ECO:0000256" key="4">
    <source>
        <dbReference type="ARBA" id="ARBA00022741"/>
    </source>
</evidence>
<evidence type="ECO:0000256" key="7">
    <source>
        <dbReference type="ARBA" id="ARBA00022842"/>
    </source>
</evidence>
<dbReference type="EC" id="6.3.1.21" evidence="8"/>
<dbReference type="PANTHER" id="PTHR43055:SF1">
    <property type="entry name" value="FORMATE-DEPENDENT PHOSPHORIBOSYLGLYCINAMIDE FORMYLTRANSFERASE"/>
    <property type="match status" value="1"/>
</dbReference>
<dbReference type="EMBL" id="FCNX02000008">
    <property type="protein sequence ID" value="SAK76597.1"/>
    <property type="molecule type" value="Genomic_DNA"/>
</dbReference>
<evidence type="ECO:0000256" key="8">
    <source>
        <dbReference type="HAMAP-Rule" id="MF_01643"/>
    </source>
</evidence>
<keyword evidence="2 8" id="KW-0436">Ligase</keyword>
<dbReference type="InterPro" id="IPR003135">
    <property type="entry name" value="ATP-grasp_carboxylate-amine"/>
</dbReference>
<feature type="binding site" evidence="8">
    <location>
        <position position="295"/>
    </location>
    <ligand>
        <name>Mg(2+)</name>
        <dbReference type="ChEBI" id="CHEBI:18420"/>
    </ligand>
</feature>
<comment type="pathway">
    <text evidence="8">Purine metabolism; IMP biosynthesis via de novo pathway; N(2)-formyl-N(1)-(5-phospho-D-ribosyl)glycinamide from N(1)-(5-phospho-D-ribosyl)glycinamide (formate route): step 1/1.</text>
</comment>
<keyword evidence="3 8" id="KW-0479">Metal-binding</keyword>
<evidence type="ECO:0000259" key="9">
    <source>
        <dbReference type="PROSITE" id="PS50975"/>
    </source>
</evidence>